<dbReference type="AlphaFoldDB" id="A0A430AIX0"/>
<feature type="binding site" evidence="6">
    <location>
        <position position="336"/>
    </location>
    <ligand>
        <name>a divalent metal cation</name>
        <dbReference type="ChEBI" id="CHEBI:60240"/>
        <label>1</label>
    </ligand>
</feature>
<keyword evidence="4 5" id="KW-0479">Metal-binding</keyword>
<name>A0A430AIX0_9ENTE</name>
<evidence type="ECO:0000313" key="7">
    <source>
        <dbReference type="EMBL" id="RSU08035.1"/>
    </source>
</evidence>
<dbReference type="InterPro" id="IPR036069">
    <property type="entry name" value="DUF34/NIF3_sf"/>
</dbReference>
<dbReference type="Gene3D" id="3.40.1390.30">
    <property type="entry name" value="NIF3 (NGG1p interacting factor 3)-like"/>
    <property type="match status" value="1"/>
</dbReference>
<dbReference type="SUPFAM" id="SSF102705">
    <property type="entry name" value="NIF3 (NGG1p interacting factor 3)-like"/>
    <property type="match status" value="1"/>
</dbReference>
<dbReference type="PANTHER" id="PTHR13799">
    <property type="entry name" value="NGG1 INTERACTING FACTOR 3"/>
    <property type="match status" value="1"/>
</dbReference>
<dbReference type="GO" id="GO:0046872">
    <property type="term" value="F:metal ion binding"/>
    <property type="evidence" value="ECO:0007669"/>
    <property type="project" value="UniProtKB-UniRule"/>
</dbReference>
<dbReference type="InterPro" id="IPR015867">
    <property type="entry name" value="N-reg_PII/ATP_PRibTrfase_C"/>
</dbReference>
<organism evidence="7 8">
    <name type="scientific">Vagococcus entomophilus</name>
    <dbReference type="NCBI Taxonomy" id="1160095"/>
    <lineage>
        <taxon>Bacteria</taxon>
        <taxon>Bacillati</taxon>
        <taxon>Bacillota</taxon>
        <taxon>Bacilli</taxon>
        <taxon>Lactobacillales</taxon>
        <taxon>Enterococcaceae</taxon>
        <taxon>Vagococcus</taxon>
    </lineage>
</organism>
<comment type="caution">
    <text evidence="7">The sequence shown here is derived from an EMBL/GenBank/DDBJ whole genome shotgun (WGS) entry which is preliminary data.</text>
</comment>
<dbReference type="InterPro" id="IPR002678">
    <property type="entry name" value="DUF34/NIF3"/>
</dbReference>
<evidence type="ECO:0000256" key="3">
    <source>
        <dbReference type="ARBA" id="ARBA00022112"/>
    </source>
</evidence>
<feature type="binding site" evidence="6">
    <location>
        <position position="105"/>
    </location>
    <ligand>
        <name>a divalent metal cation</name>
        <dbReference type="ChEBI" id="CHEBI:60240"/>
        <label>1</label>
    </ligand>
</feature>
<reference evidence="7 8" key="1">
    <citation type="submission" date="2017-05" db="EMBL/GenBank/DDBJ databases">
        <title>Vagococcus spp. assemblies.</title>
        <authorList>
            <person name="Gulvik C.A."/>
        </authorList>
    </citation>
    <scope>NUCLEOTIDE SEQUENCE [LARGE SCALE GENOMIC DNA]</scope>
    <source>
        <strain evidence="7 8">DSM 24756</strain>
    </source>
</reference>
<dbReference type="Gene3D" id="3.30.70.120">
    <property type="match status" value="1"/>
</dbReference>
<gene>
    <name evidence="7" type="ORF">CBF30_01985</name>
</gene>
<dbReference type="EMBL" id="NGJZ01000001">
    <property type="protein sequence ID" value="RSU08035.1"/>
    <property type="molecule type" value="Genomic_DNA"/>
</dbReference>
<dbReference type="PIRSF" id="PIRSF037489">
    <property type="entry name" value="UCP037489_NIF3_YqfO"/>
    <property type="match status" value="1"/>
</dbReference>
<evidence type="ECO:0000256" key="6">
    <source>
        <dbReference type="PIRSR" id="PIRSR602678-1"/>
    </source>
</evidence>
<comment type="similarity">
    <text evidence="1 5">Belongs to the GTP cyclohydrolase I type 2/NIF3 family.</text>
</comment>
<dbReference type="InterPro" id="IPR017221">
    <property type="entry name" value="DUF34/NIF3_bac"/>
</dbReference>
<dbReference type="OrthoDB" id="9792792at2"/>
<evidence type="ECO:0000256" key="2">
    <source>
        <dbReference type="ARBA" id="ARBA00011643"/>
    </source>
</evidence>
<keyword evidence="8" id="KW-1185">Reference proteome</keyword>
<dbReference type="Proteomes" id="UP000288669">
    <property type="component" value="Unassembled WGS sequence"/>
</dbReference>
<protein>
    <recommendedName>
        <fullName evidence="3 5">GTP cyclohydrolase 1 type 2 homolog</fullName>
    </recommendedName>
</protein>
<evidence type="ECO:0000256" key="5">
    <source>
        <dbReference type="PIRNR" id="PIRNR037489"/>
    </source>
</evidence>
<evidence type="ECO:0000313" key="8">
    <source>
        <dbReference type="Proteomes" id="UP000288669"/>
    </source>
</evidence>
<dbReference type="PANTHER" id="PTHR13799:SF14">
    <property type="entry name" value="GTP CYCLOHYDROLASE 1 TYPE 2 HOMOLOG"/>
    <property type="match status" value="1"/>
</dbReference>
<evidence type="ECO:0000256" key="4">
    <source>
        <dbReference type="ARBA" id="ARBA00022723"/>
    </source>
</evidence>
<dbReference type="FunFam" id="3.40.1390.30:FF:000001">
    <property type="entry name" value="GTP cyclohydrolase 1 type 2"/>
    <property type="match status" value="1"/>
</dbReference>
<feature type="binding site" evidence="6">
    <location>
        <position position="67"/>
    </location>
    <ligand>
        <name>a divalent metal cation</name>
        <dbReference type="ChEBI" id="CHEBI:60240"/>
        <label>1</label>
    </ligand>
</feature>
<evidence type="ECO:0000256" key="1">
    <source>
        <dbReference type="ARBA" id="ARBA00006964"/>
    </source>
</evidence>
<dbReference type="Pfam" id="PF01784">
    <property type="entry name" value="DUF34_NIF3"/>
    <property type="match status" value="1"/>
</dbReference>
<dbReference type="GO" id="GO:0005737">
    <property type="term" value="C:cytoplasm"/>
    <property type="evidence" value="ECO:0007669"/>
    <property type="project" value="TreeGrafter"/>
</dbReference>
<feature type="binding site" evidence="6">
    <location>
        <position position="333"/>
    </location>
    <ligand>
        <name>a divalent metal cation</name>
        <dbReference type="ChEBI" id="CHEBI:60240"/>
        <label>1</label>
    </ligand>
</feature>
<comment type="subunit">
    <text evidence="2">Homohexamer.</text>
</comment>
<dbReference type="RefSeq" id="WP_126822236.1">
    <property type="nucleotide sequence ID" value="NZ_JBHLWU010000001.1"/>
</dbReference>
<dbReference type="NCBIfam" id="TIGR00486">
    <property type="entry name" value="YbgI_SA1388"/>
    <property type="match status" value="1"/>
</dbReference>
<sequence>MSISGIDFIKKFETYCPIELAEKGDPVGLHIGSLKKPVQRIMMTLDVRPEVVQEAIDKNIDLLIAKHPPIFRAIQRLTSDNPQTAMYLELAKHDIAVYAAHTNMDIIDNGLNDWFCERLEIENTTYMKKTHELHMKKLEVYVPKEYAKNFREALSKIGVGQIGPNYKDCSYSVAGLGRFTPINHAHPTIGELNQAECVEEEKIEVLFLETKLNAIMHVLNEAHPYEEPAYTLTTIENFKKPYGIGRVGNLAKPLKLSQFIDKVKEAFQIEGLRVITQSPNQRIQRVAICGGSGEKFYLDALRHQADVYITGDVYYHTAHDMLSSGLTVLDPGHYIETLCKKKFVELFETWKKEEKWDVEFFCSSVNTNPFQWV</sequence>
<accession>A0A430AIX0</accession>
<proteinExistence type="inferred from homology"/>